<feature type="compositionally biased region" description="Gly residues" evidence="8">
    <location>
        <begin position="328"/>
        <end position="358"/>
    </location>
</feature>
<evidence type="ECO:0000256" key="1">
    <source>
        <dbReference type="ARBA" id="ARBA00004651"/>
    </source>
</evidence>
<feature type="transmembrane region" description="Helical" evidence="9">
    <location>
        <begin position="141"/>
        <end position="158"/>
    </location>
</feature>
<gene>
    <name evidence="12" type="ORF">O9H85_12830</name>
</gene>
<evidence type="ECO:0000256" key="8">
    <source>
        <dbReference type="SAM" id="MobiDB-lite"/>
    </source>
</evidence>
<feature type="transmembrane region" description="Helical" evidence="9">
    <location>
        <begin position="114"/>
        <end position="134"/>
    </location>
</feature>
<protein>
    <submittedName>
        <fullName evidence="12">Glycosyltransferase family 39 protein</fullName>
    </submittedName>
</protein>
<feature type="transmembrane region" description="Helical" evidence="9">
    <location>
        <begin position="89"/>
        <end position="108"/>
    </location>
</feature>
<proteinExistence type="predicted"/>
<evidence type="ECO:0000256" key="4">
    <source>
        <dbReference type="ARBA" id="ARBA00022679"/>
    </source>
</evidence>
<keyword evidence="6 9" id="KW-1133">Transmembrane helix</keyword>
<feature type="transmembrane region" description="Helical" evidence="9">
    <location>
        <begin position="493"/>
        <end position="511"/>
    </location>
</feature>
<feature type="domain" description="Glycosyltransferase RgtA/B/C/D-like" evidence="10">
    <location>
        <begin position="69"/>
        <end position="227"/>
    </location>
</feature>
<evidence type="ECO:0000256" key="6">
    <source>
        <dbReference type="ARBA" id="ARBA00022989"/>
    </source>
</evidence>
<dbReference type="PANTHER" id="PTHR33908:SF3">
    <property type="entry name" value="UNDECAPRENYL PHOSPHATE-ALPHA-4-AMINO-4-DEOXY-L-ARABINOSE ARABINOSYL TRANSFERASE"/>
    <property type="match status" value="1"/>
</dbReference>
<feature type="transmembrane region" description="Helical" evidence="9">
    <location>
        <begin position="523"/>
        <end position="543"/>
    </location>
</feature>
<comment type="subcellular location">
    <subcellularLocation>
        <location evidence="1">Cell membrane</location>
        <topology evidence="1">Multi-pass membrane protein</topology>
    </subcellularLocation>
</comment>
<sequence length="731" mass="76989">MKTKLEWKTHGHYAALALILLLSAVLNLYNISMAGYGNTYYASAVKSMLQSWHNFFYASYDPGGFITVDKPPVALWVQTLSASLFGYKGWALIMPQALASVVSAALLYNITAKIFGRTAGLLSALLLAVTPVLVAVSRTNNMDSILVMVLMLATWFIFKGAEQGRLRWLIVSAVLVGVGFNIKMLQAFMVLPAFYLLYWLAPKLTYRKKLMHLAVTTVILAIVSLSWAVIVDSVPQDQRPYIGSSTKNSVLQLMIGYNGIQRFEGMNRQGGGMASDRTDDGSRNRSDRTQMQGTGTSGDAGGSLPQSVQGTGSAGDTGGQLQPPAGMTGQGGTAPGMGGPAGGGPGGFGGGGPGGVGETGTKGPLRLFNANLSGQISWLLPLAIAGAAALLWGARFRPLGALTGRQRTALFWVVWLAPMMFFFSYAGFFHRYYLIMLAPGIAALSGAGLVKMWHDFRSGESKVKAALLPIGFAATAAFDISIAWRYAELQNSLALTIALLAFLSLASLVLLRKRQGTRGKLFGPAAITAGLAALLLAPGFWSLTPALYGGNNTIPYAGPDLNNIRGGGKVAGRGPGMGGPGGGGPESTVNQELVAYLVSHYNKDVQGAYLVVTNSSMSASPLIMETGLPVMATGGFSGTDPAITADQLAKLAKEGKVKYFLVSSMGPGGGGGTGSQQSVNEWILQHAKEVPSEEWRGAQVTAASVSADGSASGDPMRRMDRMTKLYVYQGE</sequence>
<evidence type="ECO:0000259" key="10">
    <source>
        <dbReference type="Pfam" id="PF13231"/>
    </source>
</evidence>
<accession>A0ABT4Q8T4</accession>
<evidence type="ECO:0000256" key="9">
    <source>
        <dbReference type="SAM" id="Phobius"/>
    </source>
</evidence>
<evidence type="ECO:0000256" key="3">
    <source>
        <dbReference type="ARBA" id="ARBA00022676"/>
    </source>
</evidence>
<feature type="transmembrane region" description="Helical" evidence="9">
    <location>
        <begin position="210"/>
        <end position="230"/>
    </location>
</feature>
<dbReference type="Proteomes" id="UP001527882">
    <property type="component" value="Unassembled WGS sequence"/>
</dbReference>
<keyword evidence="7 9" id="KW-0472">Membrane</keyword>
<organism evidence="12 13">
    <name type="scientific">Paenibacillus gyeongsangnamensis</name>
    <dbReference type="NCBI Taxonomy" id="3388067"/>
    <lineage>
        <taxon>Bacteria</taxon>
        <taxon>Bacillati</taxon>
        <taxon>Bacillota</taxon>
        <taxon>Bacilli</taxon>
        <taxon>Bacillales</taxon>
        <taxon>Paenibacillaceae</taxon>
        <taxon>Paenibacillus</taxon>
    </lineage>
</organism>
<evidence type="ECO:0000256" key="2">
    <source>
        <dbReference type="ARBA" id="ARBA00022475"/>
    </source>
</evidence>
<feature type="transmembrane region" description="Helical" evidence="9">
    <location>
        <begin position="170"/>
        <end position="198"/>
    </location>
</feature>
<keyword evidence="5 9" id="KW-0812">Transmembrane</keyword>
<evidence type="ECO:0000259" key="11">
    <source>
        <dbReference type="Pfam" id="PF24878"/>
    </source>
</evidence>
<feature type="region of interest" description="Disordered" evidence="8">
    <location>
        <begin position="266"/>
        <end position="358"/>
    </location>
</feature>
<evidence type="ECO:0000256" key="5">
    <source>
        <dbReference type="ARBA" id="ARBA00022692"/>
    </source>
</evidence>
<dbReference type="InterPro" id="IPR056785">
    <property type="entry name" value="YkcA/B-like_C"/>
</dbReference>
<reference evidence="12 13" key="1">
    <citation type="submission" date="2022-12" db="EMBL/GenBank/DDBJ databases">
        <title>Draft genome sequence of Paenibacillus sp. dW9.</title>
        <authorList>
            <person name="Choi E.-W."/>
            <person name="Kim D.-U."/>
        </authorList>
    </citation>
    <scope>NUCLEOTIDE SEQUENCE [LARGE SCALE GENOMIC DNA]</scope>
    <source>
        <strain evidence="13">dW9</strain>
    </source>
</reference>
<keyword evidence="13" id="KW-1185">Reference proteome</keyword>
<feature type="domain" description="Putative mannosyltransferase YkcA/B-like C-terminal" evidence="11">
    <location>
        <begin position="593"/>
        <end position="686"/>
    </location>
</feature>
<name>A0ABT4Q8T4_9BACL</name>
<feature type="compositionally biased region" description="Basic and acidic residues" evidence="8">
    <location>
        <begin position="276"/>
        <end position="288"/>
    </location>
</feature>
<keyword evidence="3" id="KW-0328">Glycosyltransferase</keyword>
<dbReference type="PANTHER" id="PTHR33908">
    <property type="entry name" value="MANNOSYLTRANSFERASE YKCB-RELATED"/>
    <property type="match status" value="1"/>
</dbReference>
<feature type="transmembrane region" description="Helical" evidence="9">
    <location>
        <begin position="408"/>
        <end position="426"/>
    </location>
</feature>
<dbReference type="EMBL" id="JAQAGZ010000007">
    <property type="protein sequence ID" value="MCZ8513293.1"/>
    <property type="molecule type" value="Genomic_DNA"/>
</dbReference>
<keyword evidence="2" id="KW-1003">Cell membrane</keyword>
<dbReference type="InterPro" id="IPR050297">
    <property type="entry name" value="LipidA_mod_glycosyltrf_83"/>
</dbReference>
<comment type="caution">
    <text evidence="12">The sequence shown here is derived from an EMBL/GenBank/DDBJ whole genome shotgun (WGS) entry which is preliminary data.</text>
</comment>
<dbReference type="RefSeq" id="WP_269881784.1">
    <property type="nucleotide sequence ID" value="NZ_JAQAGZ010000007.1"/>
</dbReference>
<dbReference type="InterPro" id="IPR038731">
    <property type="entry name" value="RgtA/B/C-like"/>
</dbReference>
<feature type="transmembrane region" description="Helical" evidence="9">
    <location>
        <begin position="465"/>
        <end position="487"/>
    </location>
</feature>
<feature type="transmembrane region" description="Helical" evidence="9">
    <location>
        <begin position="376"/>
        <end position="396"/>
    </location>
</feature>
<feature type="transmembrane region" description="Helical" evidence="9">
    <location>
        <begin position="12"/>
        <end position="31"/>
    </location>
</feature>
<dbReference type="Pfam" id="PF13231">
    <property type="entry name" value="PMT_2"/>
    <property type="match status" value="1"/>
</dbReference>
<evidence type="ECO:0000313" key="12">
    <source>
        <dbReference type="EMBL" id="MCZ8513293.1"/>
    </source>
</evidence>
<feature type="transmembrane region" description="Helical" evidence="9">
    <location>
        <begin position="432"/>
        <end position="453"/>
    </location>
</feature>
<keyword evidence="4" id="KW-0808">Transferase</keyword>
<evidence type="ECO:0000256" key="7">
    <source>
        <dbReference type="ARBA" id="ARBA00023136"/>
    </source>
</evidence>
<dbReference type="Pfam" id="PF24878">
    <property type="entry name" value="YkcB_C"/>
    <property type="match status" value="1"/>
</dbReference>
<evidence type="ECO:0000313" key="13">
    <source>
        <dbReference type="Proteomes" id="UP001527882"/>
    </source>
</evidence>